<gene>
    <name evidence="1" type="ORF">AAHA92_25015</name>
</gene>
<organism evidence="1 2">
    <name type="scientific">Salvia divinorum</name>
    <name type="common">Maria pastora</name>
    <name type="synonym">Diviner's sage</name>
    <dbReference type="NCBI Taxonomy" id="28513"/>
    <lineage>
        <taxon>Eukaryota</taxon>
        <taxon>Viridiplantae</taxon>
        <taxon>Streptophyta</taxon>
        <taxon>Embryophyta</taxon>
        <taxon>Tracheophyta</taxon>
        <taxon>Spermatophyta</taxon>
        <taxon>Magnoliopsida</taxon>
        <taxon>eudicotyledons</taxon>
        <taxon>Gunneridae</taxon>
        <taxon>Pentapetalae</taxon>
        <taxon>asterids</taxon>
        <taxon>lamiids</taxon>
        <taxon>Lamiales</taxon>
        <taxon>Lamiaceae</taxon>
        <taxon>Nepetoideae</taxon>
        <taxon>Mentheae</taxon>
        <taxon>Salviinae</taxon>
        <taxon>Salvia</taxon>
        <taxon>Salvia subgen. Calosphace</taxon>
    </lineage>
</organism>
<evidence type="ECO:0000313" key="1">
    <source>
        <dbReference type="EMBL" id="KAL1540703.1"/>
    </source>
</evidence>
<sequence length="164" mass="17394">MLRFHLLPPSPPAHPPRRRLIAASGLHRPPLSPPLSHLSLSTLSPYSVQRRREGRELAVKFASSFVTGRGFSGSTALAWPATAAGCRCPNRGCSRPGSVAAAHRCCYCCLGLPSPPSQSSSRYPPFAEYTAASALTQPRVAVAVPVHLPQIQGNGDRIVSGFSS</sequence>
<comment type="caution">
    <text evidence="1">The sequence shown here is derived from an EMBL/GenBank/DDBJ whole genome shotgun (WGS) entry which is preliminary data.</text>
</comment>
<reference evidence="1 2" key="1">
    <citation type="submission" date="2024-06" db="EMBL/GenBank/DDBJ databases">
        <title>A chromosome level genome sequence of Diviner's sage (Salvia divinorum).</title>
        <authorList>
            <person name="Ford S.A."/>
            <person name="Ro D.-K."/>
            <person name="Ness R.W."/>
            <person name="Phillips M.A."/>
        </authorList>
    </citation>
    <scope>NUCLEOTIDE SEQUENCE [LARGE SCALE GENOMIC DNA]</scope>
    <source>
        <strain evidence="1">SAF-2024a</strain>
        <tissue evidence="1">Leaf</tissue>
    </source>
</reference>
<accession>A0ABD1G9A0</accession>
<dbReference type="EMBL" id="JBEAFC010000009">
    <property type="protein sequence ID" value="KAL1540703.1"/>
    <property type="molecule type" value="Genomic_DNA"/>
</dbReference>
<keyword evidence="2" id="KW-1185">Reference proteome</keyword>
<protein>
    <submittedName>
        <fullName evidence="1">Uncharacterized protein</fullName>
    </submittedName>
</protein>
<evidence type="ECO:0000313" key="2">
    <source>
        <dbReference type="Proteomes" id="UP001567538"/>
    </source>
</evidence>
<dbReference type="Proteomes" id="UP001567538">
    <property type="component" value="Unassembled WGS sequence"/>
</dbReference>
<proteinExistence type="predicted"/>
<name>A0ABD1G9A0_SALDI</name>
<dbReference type="AlphaFoldDB" id="A0ABD1G9A0"/>